<dbReference type="SUPFAM" id="SSF50249">
    <property type="entry name" value="Nucleic acid-binding proteins"/>
    <property type="match status" value="1"/>
</dbReference>
<dbReference type="GO" id="GO:0000049">
    <property type="term" value="F:tRNA binding"/>
    <property type="evidence" value="ECO:0007669"/>
    <property type="project" value="UniProtKB-UniRule"/>
</dbReference>
<dbReference type="InterPro" id="IPR012340">
    <property type="entry name" value="NA-bd_OB-fold"/>
</dbReference>
<dbReference type="InterPro" id="IPR002547">
    <property type="entry name" value="tRNA-bd_dom"/>
</dbReference>
<dbReference type="InterPro" id="IPR041169">
    <property type="entry name" value="Alpha_helical"/>
</dbReference>
<dbReference type="OrthoDB" id="14546at2157"/>
<dbReference type="Gene3D" id="2.40.50.140">
    <property type="entry name" value="Nucleic acid-binding proteins"/>
    <property type="match status" value="1"/>
</dbReference>
<dbReference type="KEGG" id="abi:Aboo_0927"/>
<feature type="domain" description="TRNA-binding" evidence="4">
    <location>
        <begin position="117"/>
        <end position="214"/>
    </location>
</feature>
<evidence type="ECO:0000256" key="2">
    <source>
        <dbReference type="ARBA" id="ARBA00022884"/>
    </source>
</evidence>
<proteinExistence type="predicted"/>
<dbReference type="Gene3D" id="1.20.1440.150">
    <property type="match status" value="1"/>
</dbReference>
<dbReference type="PROSITE" id="PS50886">
    <property type="entry name" value="TRBD"/>
    <property type="match status" value="1"/>
</dbReference>
<gene>
    <name evidence="5" type="ordered locus">Aboo_0927</name>
</gene>
<keyword evidence="2 3" id="KW-0694">RNA-binding</keyword>
<evidence type="ECO:0000313" key="5">
    <source>
        <dbReference type="EMBL" id="ADD08736.1"/>
    </source>
</evidence>
<sequence>MDTANDPRILMAEKCTKDMKNLFNNMRGVGKEASKIMNDIERKILEIKYSYAELDALQSLLKEIESKILELYELLGGKEWVNRLKRVNIDDGRIAKVKFCMNILYNLSSRLKLPDDPAYAVDIRIGEIDSVMKHPKADKLKICNVNVGRVITVVTNIQNVKEGEKLPVALLPPAEFFGIVSEGMFLSHNFKEGAPGELPKLDEDELNNARKEVLKYLK</sequence>
<dbReference type="Pfam" id="PF18489">
    <property type="entry name" value="Alpha_Helical"/>
    <property type="match status" value="1"/>
</dbReference>
<dbReference type="Proteomes" id="UP000001400">
    <property type="component" value="Chromosome"/>
</dbReference>
<evidence type="ECO:0000256" key="3">
    <source>
        <dbReference type="PROSITE-ProRule" id="PRU00209"/>
    </source>
</evidence>
<dbReference type="GeneID" id="8827880"/>
<dbReference type="Pfam" id="PF01588">
    <property type="entry name" value="tRNA_bind"/>
    <property type="match status" value="1"/>
</dbReference>
<dbReference type="EMBL" id="CP001941">
    <property type="protein sequence ID" value="ADD08736.1"/>
    <property type="molecule type" value="Genomic_DNA"/>
</dbReference>
<reference evidence="5" key="1">
    <citation type="submission" date="2010-02" db="EMBL/GenBank/DDBJ databases">
        <title>Complete sequence of Aciduliprofundum boonei T469.</title>
        <authorList>
            <consortium name="US DOE Joint Genome Institute"/>
            <person name="Lucas S."/>
            <person name="Copeland A."/>
            <person name="Lapidus A."/>
            <person name="Cheng J.-F."/>
            <person name="Bruce D."/>
            <person name="Goodwin L."/>
            <person name="Pitluck S."/>
            <person name="Saunders E."/>
            <person name="Detter J.C."/>
            <person name="Han C."/>
            <person name="Tapia R."/>
            <person name="Land M."/>
            <person name="Hauser L."/>
            <person name="Kyrpides N."/>
            <person name="Mikhailova N."/>
            <person name="Flores G."/>
            <person name="Reysenbach A.-L."/>
            <person name="Woyke T."/>
        </authorList>
    </citation>
    <scope>NUCLEOTIDE SEQUENCE</scope>
    <source>
        <strain evidence="5">T469</strain>
    </source>
</reference>
<evidence type="ECO:0000256" key="1">
    <source>
        <dbReference type="ARBA" id="ARBA00022555"/>
    </source>
</evidence>
<keyword evidence="1 3" id="KW-0820">tRNA-binding</keyword>
<dbReference type="RefSeq" id="WP_012997262.1">
    <property type="nucleotide sequence ID" value="NC_013926.1"/>
</dbReference>
<evidence type="ECO:0000313" key="6">
    <source>
        <dbReference type="Proteomes" id="UP000001400"/>
    </source>
</evidence>
<dbReference type="AlphaFoldDB" id="D3T9F7"/>
<dbReference type="HOGENOM" id="CLU_110988_0_0_2"/>
<evidence type="ECO:0000259" key="4">
    <source>
        <dbReference type="PROSITE" id="PS50886"/>
    </source>
</evidence>
<name>D3T9F7_ACIB4</name>
<organism evidence="5 6">
    <name type="scientific">Aciduliprofundum boonei (strain DSM 19572 / T469)</name>
    <dbReference type="NCBI Taxonomy" id="439481"/>
    <lineage>
        <taxon>Archaea</taxon>
        <taxon>Methanobacteriati</taxon>
        <taxon>Thermoplasmatota</taxon>
        <taxon>DHVE2 group</taxon>
        <taxon>Candidatus Aciduliprofundum</taxon>
    </lineage>
</organism>
<keyword evidence="6" id="KW-1185">Reference proteome</keyword>
<accession>D3T9F7</accession>
<protein>
    <submittedName>
        <fullName evidence="5">T-RNA-binding domain protein</fullName>
    </submittedName>
</protein>